<dbReference type="AlphaFoldDB" id="A0AAE9JP98"/>
<dbReference type="EMBL" id="CP092624">
    <property type="protein sequence ID" value="UMM36862.1"/>
    <property type="molecule type" value="Genomic_DNA"/>
</dbReference>
<keyword evidence="3" id="KW-1185">Reference proteome</keyword>
<dbReference type="InterPro" id="IPR019428">
    <property type="entry name" value="7TM_GPCR_serpentine_rcpt_Str"/>
</dbReference>
<name>A0AAE9JP98_CAEBR</name>
<dbReference type="PANTHER" id="PTHR46000:SF11">
    <property type="entry name" value="SEVEN TM RECEPTOR"/>
    <property type="match status" value="1"/>
</dbReference>
<protein>
    <submittedName>
        <fullName evidence="2">Uncharacterized protein</fullName>
    </submittedName>
</protein>
<accession>A0AAE9JP98</accession>
<dbReference type="Proteomes" id="UP000829354">
    <property type="component" value="Chromosome V"/>
</dbReference>
<keyword evidence="1" id="KW-0812">Transmembrane</keyword>
<feature type="transmembrane region" description="Helical" evidence="1">
    <location>
        <begin position="6"/>
        <end position="30"/>
    </location>
</feature>
<feature type="transmembrane region" description="Helical" evidence="1">
    <location>
        <begin position="42"/>
        <end position="64"/>
    </location>
</feature>
<dbReference type="PANTHER" id="PTHR46000">
    <property type="entry name" value="SEVEN TM RECEPTOR-RELATED"/>
    <property type="match status" value="1"/>
</dbReference>
<proteinExistence type="predicted"/>
<evidence type="ECO:0000313" key="2">
    <source>
        <dbReference type="EMBL" id="UMM36862.1"/>
    </source>
</evidence>
<keyword evidence="1" id="KW-0472">Membrane</keyword>
<gene>
    <name evidence="2" type="ORF">L5515_008836</name>
</gene>
<organism evidence="2 3">
    <name type="scientific">Caenorhabditis briggsae</name>
    <dbReference type="NCBI Taxonomy" id="6238"/>
    <lineage>
        <taxon>Eukaryota</taxon>
        <taxon>Metazoa</taxon>
        <taxon>Ecdysozoa</taxon>
        <taxon>Nematoda</taxon>
        <taxon>Chromadorea</taxon>
        <taxon>Rhabditida</taxon>
        <taxon>Rhabditina</taxon>
        <taxon>Rhabditomorpha</taxon>
        <taxon>Rhabditoidea</taxon>
        <taxon>Rhabditidae</taxon>
        <taxon>Peloderinae</taxon>
        <taxon>Caenorhabditis</taxon>
    </lineage>
</organism>
<sequence length="133" mass="15638">MVTVLLSFYTGVYACTISMLSVQFIYRYWAIFDIIKLRYFKGWRFLICVLYSSICGVLWAIGIYRFDVMDEYSEKYMEKDLLERYNLSFSEISSLALVAFNADGSLRCIPLSCIVPFGCILEWRKNFGHCLYQ</sequence>
<reference evidence="2 3" key="1">
    <citation type="submission" date="2022-04" db="EMBL/GenBank/DDBJ databases">
        <title>Chromosome-level reference genomes for two strains of Caenorhabditis briggsae: an improved platform for comparative genomics.</title>
        <authorList>
            <person name="Stevens L."/>
            <person name="Andersen E."/>
        </authorList>
    </citation>
    <scope>NUCLEOTIDE SEQUENCE [LARGE SCALE GENOMIC DNA]</scope>
    <source>
        <strain evidence="2">VX34</strain>
        <tissue evidence="2">Whole-organism</tissue>
    </source>
</reference>
<evidence type="ECO:0000256" key="1">
    <source>
        <dbReference type="SAM" id="Phobius"/>
    </source>
</evidence>
<keyword evidence="1" id="KW-1133">Transmembrane helix</keyword>
<evidence type="ECO:0000313" key="3">
    <source>
        <dbReference type="Proteomes" id="UP000829354"/>
    </source>
</evidence>
<dbReference type="Pfam" id="PF10326">
    <property type="entry name" value="7TM_GPCR_Str"/>
    <property type="match status" value="1"/>
</dbReference>